<dbReference type="PANTHER" id="PTHR48062:SF21">
    <property type="entry name" value="RECEPTOR-LIKE PROTEIN 12"/>
    <property type="match status" value="1"/>
</dbReference>
<keyword evidence="3" id="KW-0677">Repeat</keyword>
<name>A0AAN9NID2_PHACN</name>
<evidence type="ECO:0000256" key="2">
    <source>
        <dbReference type="ARBA" id="ARBA00022614"/>
    </source>
</evidence>
<dbReference type="AlphaFoldDB" id="A0AAN9NID2"/>
<dbReference type="Gene3D" id="3.80.10.10">
    <property type="entry name" value="Ribonuclease Inhibitor"/>
    <property type="match status" value="1"/>
</dbReference>
<dbReference type="Pfam" id="PF00560">
    <property type="entry name" value="LRR_1"/>
    <property type="match status" value="2"/>
</dbReference>
<dbReference type="SUPFAM" id="SSF52047">
    <property type="entry name" value="RNI-like"/>
    <property type="match status" value="1"/>
</dbReference>
<evidence type="ECO:0000313" key="4">
    <source>
        <dbReference type="EMBL" id="KAK7373859.1"/>
    </source>
</evidence>
<protein>
    <submittedName>
        <fullName evidence="4">Uncharacterized protein</fullName>
    </submittedName>
</protein>
<dbReference type="InterPro" id="IPR032675">
    <property type="entry name" value="LRR_dom_sf"/>
</dbReference>
<organism evidence="4 5">
    <name type="scientific">Phaseolus coccineus</name>
    <name type="common">Scarlet runner bean</name>
    <name type="synonym">Phaseolus multiflorus</name>
    <dbReference type="NCBI Taxonomy" id="3886"/>
    <lineage>
        <taxon>Eukaryota</taxon>
        <taxon>Viridiplantae</taxon>
        <taxon>Streptophyta</taxon>
        <taxon>Embryophyta</taxon>
        <taxon>Tracheophyta</taxon>
        <taxon>Spermatophyta</taxon>
        <taxon>Magnoliopsida</taxon>
        <taxon>eudicotyledons</taxon>
        <taxon>Gunneridae</taxon>
        <taxon>Pentapetalae</taxon>
        <taxon>rosids</taxon>
        <taxon>fabids</taxon>
        <taxon>Fabales</taxon>
        <taxon>Fabaceae</taxon>
        <taxon>Papilionoideae</taxon>
        <taxon>50 kb inversion clade</taxon>
        <taxon>NPAAA clade</taxon>
        <taxon>indigoferoid/millettioid clade</taxon>
        <taxon>Phaseoleae</taxon>
        <taxon>Phaseolus</taxon>
    </lineage>
</organism>
<evidence type="ECO:0000256" key="1">
    <source>
        <dbReference type="ARBA" id="ARBA00009592"/>
    </source>
</evidence>
<reference evidence="4 5" key="1">
    <citation type="submission" date="2024-01" db="EMBL/GenBank/DDBJ databases">
        <title>The genomes of 5 underutilized Papilionoideae crops provide insights into root nodulation and disease resistanc.</title>
        <authorList>
            <person name="Jiang F."/>
        </authorList>
    </citation>
    <scope>NUCLEOTIDE SEQUENCE [LARGE SCALE GENOMIC DNA]</scope>
    <source>
        <strain evidence="4">JINMINGXINNONG_FW02</strain>
        <tissue evidence="4">Leaves</tissue>
    </source>
</reference>
<evidence type="ECO:0000256" key="3">
    <source>
        <dbReference type="ARBA" id="ARBA00022737"/>
    </source>
</evidence>
<gene>
    <name evidence="4" type="ORF">VNO80_07279</name>
</gene>
<dbReference type="InterPro" id="IPR051502">
    <property type="entry name" value="RLP_Defense_Trigger"/>
</dbReference>
<proteinExistence type="inferred from homology"/>
<keyword evidence="5" id="KW-1185">Reference proteome</keyword>
<accession>A0AAN9NID2</accession>
<comment type="similarity">
    <text evidence="1">Belongs to the RLP family.</text>
</comment>
<dbReference type="PANTHER" id="PTHR48062">
    <property type="entry name" value="RECEPTOR-LIKE PROTEIN 14"/>
    <property type="match status" value="1"/>
</dbReference>
<dbReference type="Proteomes" id="UP001374584">
    <property type="component" value="Unassembled WGS sequence"/>
</dbReference>
<comment type="caution">
    <text evidence="4">The sequence shown here is derived from an EMBL/GenBank/DDBJ whole genome shotgun (WGS) entry which is preliminary data.</text>
</comment>
<dbReference type="InterPro" id="IPR001611">
    <property type="entry name" value="Leu-rich_rpt"/>
</dbReference>
<keyword evidence="2" id="KW-0433">Leucine-rich repeat</keyword>
<evidence type="ECO:0000313" key="5">
    <source>
        <dbReference type="Proteomes" id="UP001374584"/>
    </source>
</evidence>
<dbReference type="EMBL" id="JAYMYR010000003">
    <property type="protein sequence ID" value="KAK7373859.1"/>
    <property type="molecule type" value="Genomic_DNA"/>
</dbReference>
<sequence>MIDLVTFTCISLSFVEDTLNGVKDEFCSFRASPFSGASSVGLFPPSSLTDIKPIYSPSTCVPSSPRNLERLILDGSSTLKNEFFQSIGDLSSLKVLSLSKCDINGTLPAAGNQFEVPISFTPFANHSNLKFIYGEGNKVIIDSALSQTWIPKFQLQLPSRPLLKTRRIDVSDNIITGQIFGNNISSVFPNLQFLNLSMNGIRGSIPHEFSQMHLLDTLDLSDNSLSGNTKEHIW</sequence>